<evidence type="ECO:0000256" key="1">
    <source>
        <dbReference type="SAM" id="SignalP"/>
    </source>
</evidence>
<organism evidence="2 3">
    <name type="scientific">Aminipila butyrica</name>
    <dbReference type="NCBI Taxonomy" id="433296"/>
    <lineage>
        <taxon>Bacteria</taxon>
        <taxon>Bacillati</taxon>
        <taxon>Bacillota</taxon>
        <taxon>Clostridia</taxon>
        <taxon>Peptostreptococcales</taxon>
        <taxon>Anaerovoracaceae</taxon>
        <taxon>Aminipila</taxon>
    </lineage>
</organism>
<evidence type="ECO:0000313" key="3">
    <source>
        <dbReference type="Proteomes" id="UP000466848"/>
    </source>
</evidence>
<gene>
    <name evidence="2" type="ORF">Ami103574_12790</name>
</gene>
<dbReference type="Proteomes" id="UP000466848">
    <property type="component" value="Chromosome"/>
</dbReference>
<evidence type="ECO:0000313" key="2">
    <source>
        <dbReference type="EMBL" id="QIB70116.1"/>
    </source>
</evidence>
<feature type="signal peptide" evidence="1">
    <location>
        <begin position="1"/>
        <end position="18"/>
    </location>
</feature>
<feature type="chain" id="PRO_5038524692" description="Lipoprotein" evidence="1">
    <location>
        <begin position="19"/>
        <end position="173"/>
    </location>
</feature>
<sequence>MKTMKAMMCVGWIVVLTAAMLLSGCGDKNQSGSTIDEPEITADYLEGDYVNQLLRDGAEHVFGSISLSEGADGSTTVQVAAKEYVEDPDQPNGFFIEDKNYSVSYGLPAEARCTFLSGGSSLPQVMTAEQFVKAYQEDVAEYSQKNSGYANHKLYDMYIMGDQIELMLERYIP</sequence>
<proteinExistence type="predicted"/>
<evidence type="ECO:0008006" key="4">
    <source>
        <dbReference type="Google" id="ProtNLM"/>
    </source>
</evidence>
<dbReference type="PROSITE" id="PS51257">
    <property type="entry name" value="PROKAR_LIPOPROTEIN"/>
    <property type="match status" value="1"/>
</dbReference>
<name>A0A858C118_9FIRM</name>
<dbReference type="EMBL" id="CP048649">
    <property type="protein sequence ID" value="QIB70116.1"/>
    <property type="molecule type" value="Genomic_DNA"/>
</dbReference>
<keyword evidence="1" id="KW-0732">Signal</keyword>
<reference evidence="2 3" key="1">
    <citation type="submission" date="2020-02" db="EMBL/GenBank/DDBJ databases">
        <authorList>
            <person name="Kim Y.B."/>
            <person name="Roh S.W."/>
        </authorList>
    </citation>
    <scope>NUCLEOTIDE SEQUENCE [LARGE SCALE GENOMIC DNA]</scope>
    <source>
        <strain evidence="2 3">DSM 103574</strain>
    </source>
</reference>
<protein>
    <recommendedName>
        <fullName evidence="4">Lipoprotein</fullName>
    </recommendedName>
</protein>
<accession>A0A858C118</accession>
<dbReference type="KEGG" id="abut:Ami103574_12790"/>
<dbReference type="AlphaFoldDB" id="A0A858C118"/>
<dbReference type="RefSeq" id="WP_163067356.1">
    <property type="nucleotide sequence ID" value="NZ_CP048649.1"/>
</dbReference>
<keyword evidence="3" id="KW-1185">Reference proteome</keyword>